<evidence type="ECO:0000256" key="2">
    <source>
        <dbReference type="SAM" id="SignalP"/>
    </source>
</evidence>
<reference evidence="3" key="1">
    <citation type="journal article" date="2021" name="Sci. Adv.">
        <title>The American lobster genome reveals insights on longevity, neural, and immune adaptations.</title>
        <authorList>
            <person name="Polinski J.M."/>
            <person name="Zimin A.V."/>
            <person name="Clark K.F."/>
            <person name="Kohn A.B."/>
            <person name="Sadowski N."/>
            <person name="Timp W."/>
            <person name="Ptitsyn A."/>
            <person name="Khanna P."/>
            <person name="Romanova D.Y."/>
            <person name="Williams P."/>
            <person name="Greenwood S.J."/>
            <person name="Moroz L.L."/>
            <person name="Walt D.R."/>
            <person name="Bodnar A.G."/>
        </authorList>
    </citation>
    <scope>NUCLEOTIDE SEQUENCE</scope>
    <source>
        <strain evidence="3">GMGI-L3</strain>
    </source>
</reference>
<comment type="caution">
    <text evidence="3">The sequence shown here is derived from an EMBL/GenBank/DDBJ whole genome shotgun (WGS) entry which is preliminary data.</text>
</comment>
<dbReference type="GO" id="GO:0030297">
    <property type="term" value="F:transmembrane receptor protein tyrosine kinase activator activity"/>
    <property type="evidence" value="ECO:0007669"/>
    <property type="project" value="TreeGrafter"/>
</dbReference>
<dbReference type="GO" id="GO:0043195">
    <property type="term" value="C:terminal bouton"/>
    <property type="evidence" value="ECO:0007669"/>
    <property type="project" value="TreeGrafter"/>
</dbReference>
<feature type="signal peptide" evidence="2">
    <location>
        <begin position="1"/>
        <end position="21"/>
    </location>
</feature>
<evidence type="ECO:0000313" key="3">
    <source>
        <dbReference type="EMBL" id="KAG7159972.1"/>
    </source>
</evidence>
<evidence type="ECO:0000313" key="4">
    <source>
        <dbReference type="Proteomes" id="UP000747542"/>
    </source>
</evidence>
<organism evidence="3 4">
    <name type="scientific">Homarus americanus</name>
    <name type="common">American lobster</name>
    <dbReference type="NCBI Taxonomy" id="6706"/>
    <lineage>
        <taxon>Eukaryota</taxon>
        <taxon>Metazoa</taxon>
        <taxon>Ecdysozoa</taxon>
        <taxon>Arthropoda</taxon>
        <taxon>Crustacea</taxon>
        <taxon>Multicrustacea</taxon>
        <taxon>Malacostraca</taxon>
        <taxon>Eumalacostraca</taxon>
        <taxon>Eucarida</taxon>
        <taxon>Decapoda</taxon>
        <taxon>Pleocyemata</taxon>
        <taxon>Astacidea</taxon>
        <taxon>Nephropoidea</taxon>
        <taxon>Nephropidae</taxon>
        <taxon>Homarus</taxon>
    </lineage>
</organism>
<dbReference type="PANTHER" id="PTHR21105">
    <property type="entry name" value="GH16255P"/>
    <property type="match status" value="1"/>
</dbReference>
<dbReference type="PROSITE" id="PS01209">
    <property type="entry name" value="LDLRA_1"/>
    <property type="match status" value="1"/>
</dbReference>
<keyword evidence="4" id="KW-1185">Reference proteome</keyword>
<dbReference type="OrthoDB" id="6417936at2759"/>
<sequence>MSEVPPVVPLLLVAVLVSATCRHVQPVASDLGRPSQGLLLPRHALAVPPSDSPYDTSRIRHALRVLLDLNDVELQTLMAGAPPGTPAPRLAPSTSLFLTSSRQYLERLHTILSTTTQEAAPPRALPWKPRVSRHRKKKSRAGQKSVQDTGSPAPLPEDTDDILGALREVSAYLAGVEDEEQEDQGRLERLRRSHHGYGRKHNTLQAHGSRQYEAHHYLYYVRSGECPPAPDGREKMFCPTPNTNGEWTCVEDEDLCDGEAQCPAGEDEAPTHCLFHTAMRAHLDELTKFVMLTKLT</sequence>
<keyword evidence="2" id="KW-0732">Signal</keyword>
<feature type="region of interest" description="Disordered" evidence="1">
    <location>
        <begin position="115"/>
        <end position="160"/>
    </location>
</feature>
<dbReference type="EMBL" id="JAHLQT010031743">
    <property type="protein sequence ID" value="KAG7159972.1"/>
    <property type="molecule type" value="Genomic_DNA"/>
</dbReference>
<proteinExistence type="predicted"/>
<name>A0A8J5JKK4_HOMAM</name>
<dbReference type="AlphaFoldDB" id="A0A8J5JKK4"/>
<dbReference type="Proteomes" id="UP000747542">
    <property type="component" value="Unassembled WGS sequence"/>
</dbReference>
<gene>
    <name evidence="3" type="ORF">Hamer_G017414</name>
</gene>
<protein>
    <submittedName>
        <fullName evidence="3">Uncharacterized protein</fullName>
    </submittedName>
</protein>
<dbReference type="InterPro" id="IPR023415">
    <property type="entry name" value="LDLR_class-A_CS"/>
</dbReference>
<dbReference type="GO" id="GO:0043410">
    <property type="term" value="P:positive regulation of MAPK cascade"/>
    <property type="evidence" value="ECO:0007669"/>
    <property type="project" value="TreeGrafter"/>
</dbReference>
<dbReference type="PANTHER" id="PTHR21105:SF0">
    <property type="entry name" value="GH16255P"/>
    <property type="match status" value="1"/>
</dbReference>
<accession>A0A8J5JKK4</accession>
<feature type="compositionally biased region" description="Basic residues" evidence="1">
    <location>
        <begin position="130"/>
        <end position="141"/>
    </location>
</feature>
<feature type="chain" id="PRO_5035217853" evidence="2">
    <location>
        <begin position="22"/>
        <end position="296"/>
    </location>
</feature>
<evidence type="ECO:0000256" key="1">
    <source>
        <dbReference type="SAM" id="MobiDB-lite"/>
    </source>
</evidence>